<keyword evidence="1" id="KW-0812">Transmembrane</keyword>
<evidence type="ECO:0000313" key="2">
    <source>
        <dbReference type="EMBL" id="BCB73879.1"/>
    </source>
</evidence>
<evidence type="ECO:0000313" key="3">
    <source>
        <dbReference type="Proteomes" id="UP000502508"/>
    </source>
</evidence>
<reference evidence="2 3" key="2">
    <citation type="submission" date="2020-03" db="EMBL/GenBank/DDBJ databases">
        <authorList>
            <person name="Ichikawa N."/>
            <person name="Kimura A."/>
            <person name="Kitahashi Y."/>
            <person name="Uohara A."/>
        </authorList>
    </citation>
    <scope>NUCLEOTIDE SEQUENCE [LARGE SCALE GENOMIC DNA]</scope>
    <source>
        <strain evidence="2 3">NBRC 107702</strain>
    </source>
</reference>
<dbReference type="AlphaFoldDB" id="A0A6F8XJA2"/>
<dbReference type="Proteomes" id="UP000502508">
    <property type="component" value="Chromosome"/>
</dbReference>
<organism evidence="2 3">
    <name type="scientific">Phytohabitans flavus</name>
    <dbReference type="NCBI Taxonomy" id="1076124"/>
    <lineage>
        <taxon>Bacteria</taxon>
        <taxon>Bacillati</taxon>
        <taxon>Actinomycetota</taxon>
        <taxon>Actinomycetes</taxon>
        <taxon>Micromonosporales</taxon>
        <taxon>Micromonosporaceae</taxon>
    </lineage>
</organism>
<evidence type="ECO:0000256" key="1">
    <source>
        <dbReference type="SAM" id="Phobius"/>
    </source>
</evidence>
<dbReference type="EMBL" id="AP022870">
    <property type="protein sequence ID" value="BCB73879.1"/>
    <property type="molecule type" value="Genomic_DNA"/>
</dbReference>
<protein>
    <submittedName>
        <fullName evidence="2">Uncharacterized protein</fullName>
    </submittedName>
</protein>
<keyword evidence="1" id="KW-1133">Transmembrane helix</keyword>
<feature type="transmembrane region" description="Helical" evidence="1">
    <location>
        <begin position="6"/>
        <end position="39"/>
    </location>
</feature>
<gene>
    <name evidence="2" type="ORF">Pflav_002890</name>
</gene>
<name>A0A6F8XJA2_9ACTN</name>
<reference evidence="2 3" key="1">
    <citation type="submission" date="2020-03" db="EMBL/GenBank/DDBJ databases">
        <title>Whole genome shotgun sequence of Phytohabitans flavus NBRC 107702.</title>
        <authorList>
            <person name="Komaki H."/>
            <person name="Tamura T."/>
        </authorList>
    </citation>
    <scope>NUCLEOTIDE SEQUENCE [LARGE SCALE GENOMIC DNA]</scope>
    <source>
        <strain evidence="2 3">NBRC 107702</strain>
    </source>
</reference>
<proteinExistence type="predicted"/>
<keyword evidence="3" id="KW-1185">Reference proteome</keyword>
<dbReference type="RefSeq" id="WP_173033112.1">
    <property type="nucleotide sequence ID" value="NZ_AP022870.1"/>
</dbReference>
<sequence>MSGGTRVFWAIVIGFVALAIAAAIVPPFVAFLGAVVAVAGFWHVTRKDHTDGPVT</sequence>
<accession>A0A6F8XJA2</accession>
<dbReference type="KEGG" id="pfla:Pflav_002890"/>
<keyword evidence="1" id="KW-0472">Membrane</keyword>